<dbReference type="PANTHER" id="PTHR24559">
    <property type="entry name" value="TRANSPOSON TY3-I GAG-POL POLYPROTEIN"/>
    <property type="match status" value="1"/>
</dbReference>
<accession>A0A314L6D9</accession>
<dbReference type="SUPFAM" id="SSF56672">
    <property type="entry name" value="DNA/RNA polymerases"/>
    <property type="match status" value="1"/>
</dbReference>
<evidence type="ECO:0000313" key="2">
    <source>
        <dbReference type="Proteomes" id="UP000187609"/>
    </source>
</evidence>
<evidence type="ECO:0000313" key="1">
    <source>
        <dbReference type="EMBL" id="OIT36599.1"/>
    </source>
</evidence>
<dbReference type="Gramene" id="OIT36599">
    <property type="protein sequence ID" value="OIT36599"/>
    <property type="gene ID" value="A4A49_06470"/>
</dbReference>
<dbReference type="Gene3D" id="3.10.10.10">
    <property type="entry name" value="HIV Type 1 Reverse Transcriptase, subunit A, domain 1"/>
    <property type="match status" value="1"/>
</dbReference>
<gene>
    <name evidence="1" type="ORF">A4A49_06470</name>
</gene>
<dbReference type="AlphaFoldDB" id="A0A314L6D9"/>
<dbReference type="EMBL" id="MJEQ01000412">
    <property type="protein sequence ID" value="OIT36599.1"/>
    <property type="molecule type" value="Genomic_DNA"/>
</dbReference>
<name>A0A314L6D9_NICAT</name>
<dbReference type="Proteomes" id="UP000187609">
    <property type="component" value="Unassembled WGS sequence"/>
</dbReference>
<keyword evidence="2" id="KW-1185">Reference proteome</keyword>
<dbReference type="InterPro" id="IPR043502">
    <property type="entry name" value="DNA/RNA_pol_sf"/>
</dbReference>
<sequence length="248" mass="28163">MRCDKESPLFNCQMQDKLFTFKIMLLKVGGCDMVLGMDWIDIAVPVILHTRPHSLSFMKDGRMVTLLGVNEKPKLTVVDNDALSRMLHYRTGIVVAELSVVTVGPAKKKKEIMNPDLERLLLTYNDVFQEPTELPHERSCDHVINLIPGVQPFNLRPYMYSHDQKNTIESVTNDMIKAEIVVPSQSAFASPVFLVKTRIILGGYVWIIGGFSKVHLRAGYHQVRMRAGEEHNTDYATAIFQSLMNILF</sequence>
<reference evidence="1" key="1">
    <citation type="submission" date="2016-11" db="EMBL/GenBank/DDBJ databases">
        <title>The genome of Nicotiana attenuata.</title>
        <authorList>
            <person name="Xu S."/>
            <person name="Brockmoeller T."/>
            <person name="Gaquerel E."/>
            <person name="Navarro A."/>
            <person name="Kuhl H."/>
            <person name="Gase K."/>
            <person name="Ling Z."/>
            <person name="Zhou W."/>
            <person name="Kreitzer C."/>
            <person name="Stanke M."/>
            <person name="Tang H."/>
            <person name="Lyons E."/>
            <person name="Pandey P."/>
            <person name="Pandey S.P."/>
            <person name="Timmermann B."/>
            <person name="Baldwin I.T."/>
        </authorList>
    </citation>
    <scope>NUCLEOTIDE SEQUENCE [LARGE SCALE GENOMIC DNA]</scope>
    <source>
        <strain evidence="1">UT</strain>
    </source>
</reference>
<proteinExistence type="predicted"/>
<dbReference type="PANTHER" id="PTHR24559:SF450">
    <property type="entry name" value="RNA-DIRECTED DNA POLYMERASE HOMOLOG"/>
    <property type="match status" value="1"/>
</dbReference>
<organism evidence="1 2">
    <name type="scientific">Nicotiana attenuata</name>
    <name type="common">Coyote tobacco</name>
    <dbReference type="NCBI Taxonomy" id="49451"/>
    <lineage>
        <taxon>Eukaryota</taxon>
        <taxon>Viridiplantae</taxon>
        <taxon>Streptophyta</taxon>
        <taxon>Embryophyta</taxon>
        <taxon>Tracheophyta</taxon>
        <taxon>Spermatophyta</taxon>
        <taxon>Magnoliopsida</taxon>
        <taxon>eudicotyledons</taxon>
        <taxon>Gunneridae</taxon>
        <taxon>Pentapetalae</taxon>
        <taxon>asterids</taxon>
        <taxon>lamiids</taxon>
        <taxon>Solanales</taxon>
        <taxon>Solanaceae</taxon>
        <taxon>Nicotianoideae</taxon>
        <taxon>Nicotianeae</taxon>
        <taxon>Nicotiana</taxon>
    </lineage>
</organism>
<comment type="caution">
    <text evidence="1">The sequence shown here is derived from an EMBL/GenBank/DDBJ whole genome shotgun (WGS) entry which is preliminary data.</text>
</comment>
<protein>
    <submittedName>
        <fullName evidence="1">Uncharacterized protein</fullName>
    </submittedName>
</protein>
<dbReference type="InterPro" id="IPR053134">
    <property type="entry name" value="RNA-dir_DNA_polymerase"/>
</dbReference>